<accession>A0A4Y2B3Z9</accession>
<gene>
    <name evidence="2" type="ORF">AVEN_131936_1</name>
</gene>
<name>A0A4Y2B3Z9_ARAVE</name>
<sequence>MISKPPLSPAPLGGWGTSIPPLFFPPEKQHPPITAMNSRKSFLRVKCKHGHKKPSVRPKPDADERTLRKSSVSEDPLDTAPHIGGLAELKDQELRRGEA</sequence>
<dbReference type="AlphaFoldDB" id="A0A4Y2B3Z9"/>
<feature type="compositionally biased region" description="Basic and acidic residues" evidence="1">
    <location>
        <begin position="88"/>
        <end position="99"/>
    </location>
</feature>
<feature type="region of interest" description="Disordered" evidence="1">
    <location>
        <begin position="46"/>
        <end position="99"/>
    </location>
</feature>
<feature type="compositionally biased region" description="Basic residues" evidence="1">
    <location>
        <begin position="46"/>
        <end position="56"/>
    </location>
</feature>
<dbReference type="EMBL" id="BGPR01000047">
    <property type="protein sequence ID" value="GBL86189.1"/>
    <property type="molecule type" value="Genomic_DNA"/>
</dbReference>
<organism evidence="2 3">
    <name type="scientific">Araneus ventricosus</name>
    <name type="common">Orbweaver spider</name>
    <name type="synonym">Epeira ventricosa</name>
    <dbReference type="NCBI Taxonomy" id="182803"/>
    <lineage>
        <taxon>Eukaryota</taxon>
        <taxon>Metazoa</taxon>
        <taxon>Ecdysozoa</taxon>
        <taxon>Arthropoda</taxon>
        <taxon>Chelicerata</taxon>
        <taxon>Arachnida</taxon>
        <taxon>Araneae</taxon>
        <taxon>Araneomorphae</taxon>
        <taxon>Entelegynae</taxon>
        <taxon>Araneoidea</taxon>
        <taxon>Araneidae</taxon>
        <taxon>Araneus</taxon>
    </lineage>
</organism>
<proteinExistence type="predicted"/>
<evidence type="ECO:0000313" key="2">
    <source>
        <dbReference type="EMBL" id="GBL86189.1"/>
    </source>
</evidence>
<comment type="caution">
    <text evidence="2">The sequence shown here is derived from an EMBL/GenBank/DDBJ whole genome shotgun (WGS) entry which is preliminary data.</text>
</comment>
<protein>
    <submittedName>
        <fullName evidence="2">Uncharacterized protein</fullName>
    </submittedName>
</protein>
<reference evidence="2 3" key="1">
    <citation type="journal article" date="2019" name="Sci. Rep.">
        <title>Orb-weaving spider Araneus ventricosus genome elucidates the spidroin gene catalogue.</title>
        <authorList>
            <person name="Kono N."/>
            <person name="Nakamura H."/>
            <person name="Ohtoshi R."/>
            <person name="Moran D.A.P."/>
            <person name="Shinohara A."/>
            <person name="Yoshida Y."/>
            <person name="Fujiwara M."/>
            <person name="Mori M."/>
            <person name="Tomita M."/>
            <person name="Arakawa K."/>
        </authorList>
    </citation>
    <scope>NUCLEOTIDE SEQUENCE [LARGE SCALE GENOMIC DNA]</scope>
</reference>
<feature type="region of interest" description="Disordered" evidence="1">
    <location>
        <begin position="1"/>
        <end position="34"/>
    </location>
</feature>
<keyword evidence="3" id="KW-1185">Reference proteome</keyword>
<dbReference type="Proteomes" id="UP000499080">
    <property type="component" value="Unassembled WGS sequence"/>
</dbReference>
<feature type="compositionally biased region" description="Basic and acidic residues" evidence="1">
    <location>
        <begin position="58"/>
        <end position="67"/>
    </location>
</feature>
<evidence type="ECO:0000313" key="3">
    <source>
        <dbReference type="Proteomes" id="UP000499080"/>
    </source>
</evidence>
<evidence type="ECO:0000256" key="1">
    <source>
        <dbReference type="SAM" id="MobiDB-lite"/>
    </source>
</evidence>